<keyword evidence="2" id="KW-0472">Membrane</keyword>
<protein>
    <submittedName>
        <fullName evidence="3">Uncharacterized protein</fullName>
    </submittedName>
</protein>
<dbReference type="PANTHER" id="PTHR35896">
    <property type="entry name" value="IG-LIKE DOMAIN-CONTAINING PROTEIN"/>
    <property type="match status" value="1"/>
</dbReference>
<dbReference type="PANTHER" id="PTHR35896:SF3">
    <property type="entry name" value="MAJOR FACILITATOR SUPERFAMILY TRANSPORTER"/>
    <property type="match status" value="1"/>
</dbReference>
<keyword evidence="2" id="KW-1133">Transmembrane helix</keyword>
<reference evidence="3 4" key="1">
    <citation type="journal article" date="2018" name="Front. Microbiol.">
        <title>Genome-Wide Analysis of Corynespora cassiicola Leaf Fall Disease Putative Effectors.</title>
        <authorList>
            <person name="Lopez D."/>
            <person name="Ribeiro S."/>
            <person name="Label P."/>
            <person name="Fumanal B."/>
            <person name="Venisse J.S."/>
            <person name="Kohler A."/>
            <person name="de Oliveira R.R."/>
            <person name="Labutti K."/>
            <person name="Lipzen A."/>
            <person name="Lail K."/>
            <person name="Bauer D."/>
            <person name="Ohm R.A."/>
            <person name="Barry K.W."/>
            <person name="Spatafora J."/>
            <person name="Grigoriev I.V."/>
            <person name="Martin F.M."/>
            <person name="Pujade-Renaud V."/>
        </authorList>
    </citation>
    <scope>NUCLEOTIDE SEQUENCE [LARGE SCALE GENOMIC DNA]</scope>
    <source>
        <strain evidence="3 4">Philippines</strain>
    </source>
</reference>
<keyword evidence="2" id="KW-0812">Transmembrane</keyword>
<dbReference type="STRING" id="1448308.A0A2T2NGW3"/>
<sequence length="421" mass="47436">MSNSLDMPKPFTGILPLGDNYHQKRLSEDLEEQDTLLPENSPSEPVGPKGRRCISNTNLVAFAILSLSIVIGSLVWLSVSASPQADKTPKSSTSYTDCGSNYSTAAAAGCIYDIIAPQWMPPECYNAKLSNEHASKVSKPMFFRWPNLTEPLSDDPMELSLHDTVWTFDEYHTTHCVYILELAAAREVMGSLSTKPSRRDFTKAYAPISNSEPKITADFRSTEKRRRRQTIVILSSFVAVLILLVPFSYFLLRKSAGTGAFNNTSLTVQHDNIGSFIVCPENPSSARESGCSFDLLANGWIPAPCFDATMHHDFVDGSDYGFFYDQKGEQRVHQDAIMERDNSRYPDGLWVTFEEHVSHCRYLVNGSIRAVSRPEKAFLDVYLDRDHMMHCYGVLGESRPLSHIETYVKAFFETRRCYIRD</sequence>
<dbReference type="Proteomes" id="UP000240883">
    <property type="component" value="Unassembled WGS sequence"/>
</dbReference>
<dbReference type="OrthoDB" id="3664033at2759"/>
<evidence type="ECO:0000256" key="1">
    <source>
        <dbReference type="SAM" id="MobiDB-lite"/>
    </source>
</evidence>
<evidence type="ECO:0000313" key="4">
    <source>
        <dbReference type="Proteomes" id="UP000240883"/>
    </source>
</evidence>
<name>A0A2T2NGW3_CORCC</name>
<accession>A0A2T2NGW3</accession>
<evidence type="ECO:0000256" key="2">
    <source>
        <dbReference type="SAM" id="Phobius"/>
    </source>
</evidence>
<dbReference type="EMBL" id="KZ678138">
    <property type="protein sequence ID" value="PSN64609.1"/>
    <property type="molecule type" value="Genomic_DNA"/>
</dbReference>
<dbReference type="InterPro" id="IPR053008">
    <property type="entry name" value="Phomopsin_biosynth_assoc"/>
</dbReference>
<dbReference type="AlphaFoldDB" id="A0A2T2NGW3"/>
<feature type="transmembrane region" description="Helical" evidence="2">
    <location>
        <begin position="230"/>
        <end position="252"/>
    </location>
</feature>
<keyword evidence="4" id="KW-1185">Reference proteome</keyword>
<organism evidence="3 4">
    <name type="scientific">Corynespora cassiicola Philippines</name>
    <dbReference type="NCBI Taxonomy" id="1448308"/>
    <lineage>
        <taxon>Eukaryota</taxon>
        <taxon>Fungi</taxon>
        <taxon>Dikarya</taxon>
        <taxon>Ascomycota</taxon>
        <taxon>Pezizomycotina</taxon>
        <taxon>Dothideomycetes</taxon>
        <taxon>Pleosporomycetidae</taxon>
        <taxon>Pleosporales</taxon>
        <taxon>Corynesporascaceae</taxon>
        <taxon>Corynespora</taxon>
    </lineage>
</organism>
<gene>
    <name evidence="3" type="ORF">BS50DRAFT_678674</name>
</gene>
<feature type="region of interest" description="Disordered" evidence="1">
    <location>
        <begin position="30"/>
        <end position="49"/>
    </location>
</feature>
<evidence type="ECO:0000313" key="3">
    <source>
        <dbReference type="EMBL" id="PSN64609.1"/>
    </source>
</evidence>
<proteinExistence type="predicted"/>
<feature type="transmembrane region" description="Helical" evidence="2">
    <location>
        <begin position="59"/>
        <end position="79"/>
    </location>
</feature>